<keyword evidence="3" id="KW-1185">Reference proteome</keyword>
<dbReference type="Proteomes" id="UP001142078">
    <property type="component" value="Unassembled WGS sequence"/>
</dbReference>
<evidence type="ECO:0000313" key="2">
    <source>
        <dbReference type="EMBL" id="MCR2043771.1"/>
    </source>
</evidence>
<dbReference type="InterPro" id="IPR056112">
    <property type="entry name" value="DUF7695"/>
</dbReference>
<dbReference type="Pfam" id="PF24749">
    <property type="entry name" value="DUF7695"/>
    <property type="match status" value="1"/>
</dbReference>
<evidence type="ECO:0000259" key="1">
    <source>
        <dbReference type="Pfam" id="PF24749"/>
    </source>
</evidence>
<dbReference type="EMBL" id="JANJZL010000003">
    <property type="protein sequence ID" value="MCR2043771.1"/>
    <property type="molecule type" value="Genomic_DNA"/>
</dbReference>
<sequence>MSDFKKLKWEKILKNSIQCKYCGDIIESKTVHDFVTCSCGRCSVDGGKQYLRRLAEEDSYIELSITENE</sequence>
<evidence type="ECO:0000313" key="3">
    <source>
        <dbReference type="Proteomes" id="UP001142078"/>
    </source>
</evidence>
<dbReference type="OrthoDB" id="2628539at2"/>
<gene>
    <name evidence="2" type="ORF">NSA23_06515</name>
</gene>
<dbReference type="RefSeq" id="WP_042679800.1">
    <property type="nucleotide sequence ID" value="NZ_CABKTM010000015.1"/>
</dbReference>
<accession>A0A9X2S736</accession>
<organism evidence="2 3">
    <name type="scientific">Anaerosalibacter massiliensis</name>
    <dbReference type="NCBI Taxonomy" id="1347392"/>
    <lineage>
        <taxon>Bacteria</taxon>
        <taxon>Bacillati</taxon>
        <taxon>Bacillota</taxon>
        <taxon>Tissierellia</taxon>
        <taxon>Tissierellales</taxon>
        <taxon>Sporanaerobacteraceae</taxon>
        <taxon>Anaerosalibacter</taxon>
    </lineage>
</organism>
<proteinExistence type="predicted"/>
<dbReference type="AlphaFoldDB" id="A0A9X2S736"/>
<comment type="caution">
    <text evidence="2">The sequence shown here is derived from an EMBL/GenBank/DDBJ whole genome shotgun (WGS) entry which is preliminary data.</text>
</comment>
<feature type="domain" description="DUF7695" evidence="1">
    <location>
        <begin position="11"/>
        <end position="67"/>
    </location>
</feature>
<reference evidence="2" key="1">
    <citation type="submission" date="2022-07" db="EMBL/GenBank/DDBJ databases">
        <title>Enhanced cultured diversity of the mouse gut microbiota enables custom-made synthetic communities.</title>
        <authorList>
            <person name="Afrizal A."/>
        </authorList>
    </citation>
    <scope>NUCLEOTIDE SEQUENCE</scope>
    <source>
        <strain evidence="2">DSM 29482</strain>
    </source>
</reference>
<protein>
    <recommendedName>
        <fullName evidence="1">DUF7695 domain-containing protein</fullName>
    </recommendedName>
</protein>
<name>A0A9X2S736_9FIRM</name>